<protein>
    <submittedName>
        <fullName evidence="2">Uncharacterized protein</fullName>
    </submittedName>
</protein>
<dbReference type="Proteomes" id="UP000005237">
    <property type="component" value="Unassembled WGS sequence"/>
</dbReference>
<proteinExistence type="predicted"/>
<keyword evidence="3" id="KW-1185">Reference proteome</keyword>
<feature type="compositionally biased region" description="Basic residues" evidence="1">
    <location>
        <begin position="54"/>
        <end position="67"/>
    </location>
</feature>
<reference evidence="2" key="2">
    <citation type="submission" date="2022-06" db="UniProtKB">
        <authorList>
            <consortium name="EnsemblMetazoa"/>
        </authorList>
    </citation>
    <scope>IDENTIFICATION</scope>
    <source>
        <strain evidence="2">DF5081</strain>
    </source>
</reference>
<sequence>MNTASEVAGHRVKAGQIKEASNVDILATTTSATRPTFPDRQHAVTIQPDDQRRYPTRQHRRPAKFQD</sequence>
<name>A0A8R1E7R1_CAEJA</name>
<dbReference type="AlphaFoldDB" id="A0A8R1E7R1"/>
<reference evidence="3" key="1">
    <citation type="submission" date="2010-08" db="EMBL/GenBank/DDBJ databases">
        <authorList>
            <consortium name="Caenorhabditis japonica Sequencing Consortium"/>
            <person name="Wilson R.K."/>
        </authorList>
    </citation>
    <scope>NUCLEOTIDE SEQUENCE [LARGE SCALE GENOMIC DNA]</scope>
    <source>
        <strain evidence="3">DF5081</strain>
    </source>
</reference>
<evidence type="ECO:0000256" key="1">
    <source>
        <dbReference type="SAM" id="MobiDB-lite"/>
    </source>
</evidence>
<evidence type="ECO:0000313" key="3">
    <source>
        <dbReference type="Proteomes" id="UP000005237"/>
    </source>
</evidence>
<evidence type="ECO:0000313" key="2">
    <source>
        <dbReference type="EnsemblMetazoa" id="CJA28440.1"/>
    </source>
</evidence>
<accession>A0A8R1E7R1</accession>
<organism evidence="2 3">
    <name type="scientific">Caenorhabditis japonica</name>
    <dbReference type="NCBI Taxonomy" id="281687"/>
    <lineage>
        <taxon>Eukaryota</taxon>
        <taxon>Metazoa</taxon>
        <taxon>Ecdysozoa</taxon>
        <taxon>Nematoda</taxon>
        <taxon>Chromadorea</taxon>
        <taxon>Rhabditida</taxon>
        <taxon>Rhabditina</taxon>
        <taxon>Rhabditomorpha</taxon>
        <taxon>Rhabditoidea</taxon>
        <taxon>Rhabditidae</taxon>
        <taxon>Peloderinae</taxon>
        <taxon>Caenorhabditis</taxon>
    </lineage>
</organism>
<dbReference type="EnsemblMetazoa" id="CJA28440.1">
    <property type="protein sequence ID" value="CJA28440.1"/>
    <property type="gene ID" value="WBGene00184014"/>
</dbReference>
<feature type="region of interest" description="Disordered" evidence="1">
    <location>
        <begin position="30"/>
        <end position="67"/>
    </location>
</feature>